<dbReference type="InterPro" id="IPR007815">
    <property type="entry name" value="Emycin_Estase"/>
</dbReference>
<protein>
    <recommendedName>
        <fullName evidence="3">Erythromycin esterase</fullName>
    </recommendedName>
</protein>
<dbReference type="PANTHER" id="PTHR31299:SF0">
    <property type="entry name" value="ESTERASE, PUTATIVE (AFU_ORTHOLOGUE AFUA_1G05850)-RELATED"/>
    <property type="match status" value="1"/>
</dbReference>
<organism evidence="1 2">
    <name type="scientific">Nocardia cerradoensis</name>
    <dbReference type="NCBI Taxonomy" id="85688"/>
    <lineage>
        <taxon>Bacteria</taxon>
        <taxon>Bacillati</taxon>
        <taxon>Actinomycetota</taxon>
        <taxon>Actinomycetes</taxon>
        <taxon>Mycobacteriales</taxon>
        <taxon>Nocardiaceae</taxon>
        <taxon>Nocardia</taxon>
    </lineage>
</organism>
<evidence type="ECO:0008006" key="3">
    <source>
        <dbReference type="Google" id="ProtNLM"/>
    </source>
</evidence>
<gene>
    <name evidence="1" type="ORF">B7C42_06756</name>
</gene>
<dbReference type="RefSeq" id="WP_094027776.1">
    <property type="nucleotide sequence ID" value="NZ_NGAF01000022.1"/>
</dbReference>
<dbReference type="CDD" id="cd14728">
    <property type="entry name" value="Ere-like"/>
    <property type="match status" value="1"/>
</dbReference>
<sequence>MTTSIDTLTQWVEQHAHPLPASDPEQPLTDPAALRQMIGAARVVALGAATRDAHELSVTAHRILRFLVEQSGFRSLVLEGDDATSAALDAYVRTGIGDPRALLTEARSFWRTEEILEVVAWIRRYDELHPDDPVRIAHPEPEGRVTAGSGDLGDIERMLADNVIRWHTDTGHKIVYWGGTTHTVAAAARNVLLGEQRVIHRSAGGHLRQHFGAGYLSVGLTFDHGSTAHTFPSPPADFAEAVLGRVELDAYLLDLRAPGPDSVRTWLTEPAKTRVIGPVYDPDNDDAFHLSGGSLGEWFDLVVHHRTVTSIRPLGSPRG</sequence>
<accession>A0A231GX13</accession>
<evidence type="ECO:0000313" key="2">
    <source>
        <dbReference type="Proteomes" id="UP000215506"/>
    </source>
</evidence>
<proteinExistence type="predicted"/>
<evidence type="ECO:0000313" key="1">
    <source>
        <dbReference type="EMBL" id="OXR41160.1"/>
    </source>
</evidence>
<dbReference type="Pfam" id="PF05139">
    <property type="entry name" value="Erythro_esteras"/>
    <property type="match status" value="2"/>
</dbReference>
<dbReference type="SUPFAM" id="SSF159501">
    <property type="entry name" value="EreA/ChaN-like"/>
    <property type="match status" value="2"/>
</dbReference>
<dbReference type="Proteomes" id="UP000215506">
    <property type="component" value="Unassembled WGS sequence"/>
</dbReference>
<dbReference type="EMBL" id="NGAF01000022">
    <property type="protein sequence ID" value="OXR41160.1"/>
    <property type="molecule type" value="Genomic_DNA"/>
</dbReference>
<keyword evidence="2" id="KW-1185">Reference proteome</keyword>
<dbReference type="GO" id="GO:0046677">
    <property type="term" value="P:response to antibiotic"/>
    <property type="evidence" value="ECO:0007669"/>
    <property type="project" value="InterPro"/>
</dbReference>
<reference evidence="1 2" key="1">
    <citation type="submission" date="2017-07" db="EMBL/GenBank/DDBJ databases">
        <title>First draft Genome Sequence of Nocardia cerradoensis isolated from human infection.</title>
        <authorList>
            <person name="Carrasco G."/>
        </authorList>
    </citation>
    <scope>NUCLEOTIDE SEQUENCE [LARGE SCALE GENOMIC DNA]</scope>
    <source>
        <strain evidence="1 2">CNM20130759</strain>
    </source>
</reference>
<dbReference type="Gene3D" id="3.40.1660.10">
    <property type="entry name" value="EreA-like (biosynthetic domain)"/>
    <property type="match status" value="2"/>
</dbReference>
<name>A0A231GX13_9NOCA</name>
<dbReference type="InterPro" id="IPR052036">
    <property type="entry name" value="Hydrolase/PRTase-associated"/>
</dbReference>
<comment type="caution">
    <text evidence="1">The sequence shown here is derived from an EMBL/GenBank/DDBJ whole genome shotgun (WGS) entry which is preliminary data.</text>
</comment>
<dbReference type="PANTHER" id="PTHR31299">
    <property type="entry name" value="ESTERASE, PUTATIVE (AFU_ORTHOLOGUE AFUA_1G05850)-RELATED"/>
    <property type="match status" value="1"/>
</dbReference>
<dbReference type="AlphaFoldDB" id="A0A231GX13"/>